<dbReference type="Gene3D" id="3.40.50.2300">
    <property type="match status" value="1"/>
</dbReference>
<dbReference type="GO" id="GO:0006355">
    <property type="term" value="P:regulation of DNA-templated transcription"/>
    <property type="evidence" value="ECO:0007669"/>
    <property type="project" value="InterPro"/>
</dbReference>
<dbReference type="PANTHER" id="PTHR43214">
    <property type="entry name" value="TWO-COMPONENT RESPONSE REGULATOR"/>
    <property type="match status" value="1"/>
</dbReference>
<reference evidence="7" key="1">
    <citation type="submission" date="2016-11" db="EMBL/GenBank/DDBJ databases">
        <authorList>
            <person name="Varghese N."/>
            <person name="Submissions S."/>
        </authorList>
    </citation>
    <scope>NUCLEOTIDE SEQUENCE [LARGE SCALE GENOMIC DNA]</scope>
    <source>
        <strain evidence="7">DSM 18829</strain>
    </source>
</reference>
<dbReference type="EMBL" id="FQZI01000001">
    <property type="protein sequence ID" value="SHI37358.1"/>
    <property type="molecule type" value="Genomic_DNA"/>
</dbReference>
<dbReference type="PANTHER" id="PTHR43214:SF43">
    <property type="entry name" value="TWO-COMPONENT RESPONSE REGULATOR"/>
    <property type="match status" value="1"/>
</dbReference>
<dbReference type="InterPro" id="IPR016032">
    <property type="entry name" value="Sig_transdc_resp-reg_C-effctor"/>
</dbReference>
<dbReference type="InterPro" id="IPR039420">
    <property type="entry name" value="WalR-like"/>
</dbReference>
<dbReference type="PROSITE" id="PS50043">
    <property type="entry name" value="HTH_LUXR_2"/>
    <property type="match status" value="1"/>
</dbReference>
<dbReference type="InterPro" id="IPR058245">
    <property type="entry name" value="NreC/VraR/RcsB-like_REC"/>
</dbReference>
<dbReference type="Pfam" id="PF00196">
    <property type="entry name" value="GerE"/>
    <property type="match status" value="1"/>
</dbReference>
<evidence type="ECO:0000313" key="7">
    <source>
        <dbReference type="Proteomes" id="UP000184488"/>
    </source>
</evidence>
<dbReference type="STRING" id="415425.SAMN05444363_0280"/>
<feature type="domain" description="HTH luxR-type" evidence="4">
    <location>
        <begin position="146"/>
        <end position="211"/>
    </location>
</feature>
<evidence type="ECO:0000259" key="5">
    <source>
        <dbReference type="PROSITE" id="PS50110"/>
    </source>
</evidence>
<gene>
    <name evidence="6" type="ORF">SAMN05444363_0280</name>
</gene>
<dbReference type="OrthoDB" id="9795108at2"/>
<dbReference type="GO" id="GO:0003677">
    <property type="term" value="F:DNA binding"/>
    <property type="evidence" value="ECO:0007669"/>
    <property type="project" value="UniProtKB-KW"/>
</dbReference>
<sequence>MSKFKISIVDDHKMFLNGLEAILKNFPDIQIIGTYSSPSLLLDDLKEKCPDLLITDISMPDINGIELMNKAKNICPKIKTMILSMHSEASMVKTILKEQPDGYLLKNTDQNELLIAITSIKSGNKYYSPGIQTILIDDIQGVKETNSSIIPVLSPREKEVLELIAKEYTTQEIANELYLSPNTVETYRQNLLRKLDAKNSAGIVAKAFQLGLL</sequence>
<dbReference type="CDD" id="cd17535">
    <property type="entry name" value="REC_NarL-like"/>
    <property type="match status" value="1"/>
</dbReference>
<dbReference type="CDD" id="cd06170">
    <property type="entry name" value="LuxR_C_like"/>
    <property type="match status" value="1"/>
</dbReference>
<evidence type="ECO:0000259" key="4">
    <source>
        <dbReference type="PROSITE" id="PS50043"/>
    </source>
</evidence>
<dbReference type="RefSeq" id="WP_073307868.1">
    <property type="nucleotide sequence ID" value="NZ_FQZI01000001.1"/>
</dbReference>
<dbReference type="SMART" id="SM00421">
    <property type="entry name" value="HTH_LUXR"/>
    <property type="match status" value="1"/>
</dbReference>
<dbReference type="InterPro" id="IPR000792">
    <property type="entry name" value="Tscrpt_reg_LuxR_C"/>
</dbReference>
<dbReference type="SMART" id="SM00448">
    <property type="entry name" value="REC"/>
    <property type="match status" value="1"/>
</dbReference>
<evidence type="ECO:0000256" key="3">
    <source>
        <dbReference type="PROSITE-ProRule" id="PRU00169"/>
    </source>
</evidence>
<dbReference type="AlphaFoldDB" id="A0A1M6ALZ8"/>
<protein>
    <submittedName>
        <fullName evidence="6">Two component transcriptional regulator, LuxR family</fullName>
    </submittedName>
</protein>
<dbReference type="Proteomes" id="UP000184488">
    <property type="component" value="Unassembled WGS sequence"/>
</dbReference>
<feature type="domain" description="Response regulatory" evidence="5">
    <location>
        <begin position="5"/>
        <end position="121"/>
    </location>
</feature>
<proteinExistence type="predicted"/>
<dbReference type="PROSITE" id="PS50110">
    <property type="entry name" value="RESPONSE_REGULATORY"/>
    <property type="match status" value="1"/>
</dbReference>
<dbReference type="GO" id="GO:0000160">
    <property type="term" value="P:phosphorelay signal transduction system"/>
    <property type="evidence" value="ECO:0007669"/>
    <property type="project" value="InterPro"/>
</dbReference>
<dbReference type="Pfam" id="PF00072">
    <property type="entry name" value="Response_reg"/>
    <property type="match status" value="1"/>
</dbReference>
<accession>A0A1M6ALZ8</accession>
<organism evidence="6 7">
    <name type="scientific">Flavobacterium terrae</name>
    <dbReference type="NCBI Taxonomy" id="415425"/>
    <lineage>
        <taxon>Bacteria</taxon>
        <taxon>Pseudomonadati</taxon>
        <taxon>Bacteroidota</taxon>
        <taxon>Flavobacteriia</taxon>
        <taxon>Flavobacteriales</taxon>
        <taxon>Flavobacteriaceae</taxon>
        <taxon>Flavobacterium</taxon>
    </lineage>
</organism>
<evidence type="ECO:0000256" key="1">
    <source>
        <dbReference type="ARBA" id="ARBA00022553"/>
    </source>
</evidence>
<feature type="modified residue" description="4-aspartylphosphate" evidence="3">
    <location>
        <position position="56"/>
    </location>
</feature>
<evidence type="ECO:0000313" key="6">
    <source>
        <dbReference type="EMBL" id="SHI37358.1"/>
    </source>
</evidence>
<keyword evidence="1 3" id="KW-0597">Phosphoprotein</keyword>
<keyword evidence="2" id="KW-0238">DNA-binding</keyword>
<evidence type="ECO:0000256" key="2">
    <source>
        <dbReference type="ARBA" id="ARBA00023125"/>
    </source>
</evidence>
<dbReference type="PRINTS" id="PR00038">
    <property type="entry name" value="HTHLUXR"/>
</dbReference>
<keyword evidence="7" id="KW-1185">Reference proteome</keyword>
<dbReference type="InterPro" id="IPR011006">
    <property type="entry name" value="CheY-like_superfamily"/>
</dbReference>
<dbReference type="SUPFAM" id="SSF46894">
    <property type="entry name" value="C-terminal effector domain of the bipartite response regulators"/>
    <property type="match status" value="1"/>
</dbReference>
<name>A0A1M6ALZ8_9FLAO</name>
<dbReference type="SUPFAM" id="SSF52172">
    <property type="entry name" value="CheY-like"/>
    <property type="match status" value="1"/>
</dbReference>
<dbReference type="InterPro" id="IPR001789">
    <property type="entry name" value="Sig_transdc_resp-reg_receiver"/>
</dbReference>